<protein>
    <recommendedName>
        <fullName evidence="5">pyranose dehydrogenase (acceptor)</fullName>
        <ecNumber evidence="5">1.1.99.29</ecNumber>
    </recommendedName>
</protein>
<proteinExistence type="inferred from homology"/>
<comment type="subunit">
    <text evidence="4">Monomer.</text>
</comment>
<comment type="catalytic activity">
    <reaction evidence="13">
        <text>a pyranoside + acceptor = a pyranosid-3-ulose + reduced acceptor.</text>
        <dbReference type="EC" id="1.1.99.29"/>
    </reaction>
</comment>
<dbReference type="EMBL" id="JACGCI010000067">
    <property type="protein sequence ID" value="KAF6748993.1"/>
    <property type="molecule type" value="Genomic_DNA"/>
</dbReference>
<evidence type="ECO:0000256" key="1">
    <source>
        <dbReference type="ARBA" id="ARBA00001974"/>
    </source>
</evidence>
<dbReference type="InterPro" id="IPR036188">
    <property type="entry name" value="FAD/NAD-bd_sf"/>
</dbReference>
<evidence type="ECO:0000259" key="19">
    <source>
        <dbReference type="Pfam" id="PF05199"/>
    </source>
</evidence>
<evidence type="ECO:0000256" key="2">
    <source>
        <dbReference type="ARBA" id="ARBA00004613"/>
    </source>
</evidence>
<dbReference type="GO" id="GO:0005576">
    <property type="term" value="C:extracellular region"/>
    <property type="evidence" value="ECO:0007669"/>
    <property type="project" value="UniProtKB-SubCell"/>
</dbReference>
<sequence length="601" mass="66037">MLHRLDLATIWVVAAAIPARAIISDTWLPEYAETLYDFVVVGGDLLAPANAGAVVANRLSENPEWHVLLIEAGPTHVGVFDTRVPGLLAKLQGSRYDWNYTTVPQTGFNNRSIKFPRGHILGGCSSIDGLFYTRGSSSDYDRWAEVTGDSGWSWKNILPYFLKNEKWTNPADGHDPDGEYDPTYHSTKGVTYVSSYNSPQVIDSKVIAASRELGGEFAYNTDINDGEELGIGWSHSTIGHGERSSAATSYLTPEVLARHNLHVLTDHQVTHVLRTSSRGGMPSYRTIRFTPRKTPDPYIEINVKKEIILSAGVVGTTQILLQSGIGNATELSELGIKPVVDLPSVGKNMSEQAIFFSMYNLGIPGTIEAVTPEMQTEWLNEWNTTKTGPLTSIGVNLIGWLRIPDSSSVWEEYQDPSSGKNTPHIEIGFDGGSFQTTPRSTIANAIIPLQPESRGSITLRSSDPFDHPNIDFGFFNSKLDLITIREGVRQIHRLYSAPAFAEYNLSLPESFPSLDDDNALEEYIRNNADHAAHPVGTAAMSPRDADWGAVDPDLLLKTVSGLRIVDASVMPFIPAGHTQAPVYAIAERAADIIKEVWEWYG</sequence>
<evidence type="ECO:0000313" key="21">
    <source>
        <dbReference type="Proteomes" id="UP000521943"/>
    </source>
</evidence>
<feature type="domain" description="Glucose-methanol-choline oxidoreductase C-terminal" evidence="19">
    <location>
        <begin position="451"/>
        <end position="586"/>
    </location>
</feature>
<comment type="function">
    <text evidence="9">Catalyzes the single-oxidation or sequential double oxidation reaction of carbohydrates primarily at carbon-2 and/or carbon-3 with the concomitant reduction of the flavin. The enzyme exhibits a broad sugar substrate specificity, oxidizing different aldopyranoses to the corresponding C-1, C-2, C-3 or C-1,2, C-2,3 and C-3,4 (di)dehydro sugars with substrate-specific regioselectivity. Accepts only a narrow range of electron acceptors such as substituted benzoquinones and complexed metal ions and reacts extremely slowly with O(2) as acceptor. May play a role in the natural recycling of plant matter by oxidizing all major monosaccharides in lignocellulose and by reducing quinone compounds or reactive radical species generated during lignin depolymerization.</text>
</comment>
<evidence type="ECO:0000256" key="13">
    <source>
        <dbReference type="ARBA" id="ARBA00034050"/>
    </source>
</evidence>
<evidence type="ECO:0000256" key="8">
    <source>
        <dbReference type="ARBA" id="ARBA00022827"/>
    </source>
</evidence>
<evidence type="ECO:0000313" key="20">
    <source>
        <dbReference type="EMBL" id="KAF6748993.1"/>
    </source>
</evidence>
<comment type="catalytic activity">
    <reaction evidence="14">
        <text>a pyranoside + acceptor = a pyranosid-3,4-diulose + reduced acceptor.</text>
        <dbReference type="EC" id="1.1.99.29"/>
    </reaction>
</comment>
<evidence type="ECO:0000256" key="11">
    <source>
        <dbReference type="ARBA" id="ARBA00034010"/>
    </source>
</evidence>
<keyword evidence="8 16" id="KW-0274">FAD</keyword>
<evidence type="ECO:0000256" key="3">
    <source>
        <dbReference type="ARBA" id="ARBA00010790"/>
    </source>
</evidence>
<name>A0A8H6HL26_9AGAR</name>
<dbReference type="PANTHER" id="PTHR11552:SF147">
    <property type="entry name" value="CHOLINE DEHYDROGENASE, MITOCHONDRIAL"/>
    <property type="match status" value="1"/>
</dbReference>
<comment type="similarity">
    <text evidence="3">Belongs to the GMC oxidoreductase family.</text>
</comment>
<dbReference type="PANTHER" id="PTHR11552">
    <property type="entry name" value="GLUCOSE-METHANOL-CHOLINE GMC OXIDOREDUCTASE"/>
    <property type="match status" value="1"/>
</dbReference>
<evidence type="ECO:0000259" key="18">
    <source>
        <dbReference type="Pfam" id="PF00732"/>
    </source>
</evidence>
<feature type="active site" description="Proton acceptor" evidence="15">
    <location>
        <position position="577"/>
    </location>
</feature>
<dbReference type="Gene3D" id="3.50.50.60">
    <property type="entry name" value="FAD/NAD(P)-binding domain"/>
    <property type="match status" value="1"/>
</dbReference>
<evidence type="ECO:0000256" key="10">
    <source>
        <dbReference type="ARBA" id="ARBA00033986"/>
    </source>
</evidence>
<comment type="caution">
    <text evidence="20">The sequence shown here is derived from an EMBL/GenBank/DDBJ whole genome shotgun (WGS) entry which is preliminary data.</text>
</comment>
<reference evidence="20 21" key="1">
    <citation type="submission" date="2020-07" db="EMBL/GenBank/DDBJ databases">
        <title>Comparative genomics of pyrophilous fungi reveals a link between fire events and developmental genes.</title>
        <authorList>
            <consortium name="DOE Joint Genome Institute"/>
            <person name="Steindorff A.S."/>
            <person name="Carver A."/>
            <person name="Calhoun S."/>
            <person name="Stillman K."/>
            <person name="Liu H."/>
            <person name="Lipzen A."/>
            <person name="Pangilinan J."/>
            <person name="Labutti K."/>
            <person name="Bruns T.D."/>
            <person name="Grigoriev I.V."/>
        </authorList>
    </citation>
    <scope>NUCLEOTIDE SEQUENCE [LARGE SCALE GENOMIC DNA]</scope>
    <source>
        <strain evidence="20 21">CBS 144469</strain>
    </source>
</reference>
<dbReference type="InterPro" id="IPR012132">
    <property type="entry name" value="GMC_OxRdtase"/>
</dbReference>
<keyword evidence="21" id="KW-1185">Reference proteome</keyword>
<dbReference type="GO" id="GO:0033718">
    <property type="term" value="F:pyranose dehydrogenase (acceptor) activity"/>
    <property type="evidence" value="ECO:0007669"/>
    <property type="project" value="UniProtKB-EC"/>
</dbReference>
<evidence type="ECO:0000256" key="4">
    <source>
        <dbReference type="ARBA" id="ARBA00011245"/>
    </source>
</evidence>
<evidence type="ECO:0000256" key="7">
    <source>
        <dbReference type="ARBA" id="ARBA00022630"/>
    </source>
</evidence>
<feature type="active site" description="Proton donor" evidence="15">
    <location>
        <position position="533"/>
    </location>
</feature>
<evidence type="ECO:0000256" key="5">
    <source>
        <dbReference type="ARBA" id="ARBA00013177"/>
    </source>
</evidence>
<keyword evidence="7" id="KW-0285">Flavoprotein</keyword>
<keyword evidence="17" id="KW-0732">Signal</keyword>
<dbReference type="InterPro" id="IPR000172">
    <property type="entry name" value="GMC_OxRdtase_N"/>
</dbReference>
<comment type="catalytic activity">
    <reaction evidence="11">
        <text>pyranose + acceptor = pyranos-2,3-diulose + reduced acceptor.</text>
        <dbReference type="EC" id="1.1.99.29"/>
    </reaction>
</comment>
<comment type="catalytic activity">
    <reaction evidence="10">
        <text>pyranose + acceptor = pyranos-2-ulose + reduced acceptor.</text>
        <dbReference type="EC" id="1.1.99.29"/>
    </reaction>
</comment>
<comment type="catalytic activity">
    <reaction evidence="12">
        <text>pyranose + acceptor = pyranos-3-ulose + reduced acceptor.</text>
        <dbReference type="EC" id="1.1.99.29"/>
    </reaction>
</comment>
<dbReference type="SUPFAM" id="SSF54373">
    <property type="entry name" value="FAD-linked reductases, C-terminal domain"/>
    <property type="match status" value="1"/>
</dbReference>
<gene>
    <name evidence="20" type="ORF">DFP72DRAFT_1014866</name>
</gene>
<evidence type="ECO:0000256" key="6">
    <source>
        <dbReference type="ARBA" id="ARBA00022525"/>
    </source>
</evidence>
<dbReference type="GO" id="GO:0050660">
    <property type="term" value="F:flavin adenine dinucleotide binding"/>
    <property type="evidence" value="ECO:0007669"/>
    <property type="project" value="InterPro"/>
</dbReference>
<comment type="subcellular location">
    <subcellularLocation>
        <location evidence="2">Secreted</location>
    </subcellularLocation>
</comment>
<feature type="signal peptide" evidence="17">
    <location>
        <begin position="1"/>
        <end position="21"/>
    </location>
</feature>
<evidence type="ECO:0000256" key="17">
    <source>
        <dbReference type="SAM" id="SignalP"/>
    </source>
</evidence>
<dbReference type="Proteomes" id="UP000521943">
    <property type="component" value="Unassembled WGS sequence"/>
</dbReference>
<accession>A0A8H6HL26</accession>
<dbReference type="EC" id="1.1.99.29" evidence="5"/>
<dbReference type="AlphaFoldDB" id="A0A8H6HL26"/>
<dbReference type="InterPro" id="IPR007867">
    <property type="entry name" value="GMC_OxRtase_C"/>
</dbReference>
<feature type="binding site" evidence="16">
    <location>
        <position position="269"/>
    </location>
    <ligand>
        <name>FAD</name>
        <dbReference type="ChEBI" id="CHEBI:57692"/>
    </ligand>
</feature>
<evidence type="ECO:0000256" key="12">
    <source>
        <dbReference type="ARBA" id="ARBA00034029"/>
    </source>
</evidence>
<dbReference type="SUPFAM" id="SSF51905">
    <property type="entry name" value="FAD/NAD(P)-binding domain"/>
    <property type="match status" value="1"/>
</dbReference>
<dbReference type="PIRSF" id="PIRSF000137">
    <property type="entry name" value="Alcohol_oxidase"/>
    <property type="match status" value="1"/>
</dbReference>
<dbReference type="Gene3D" id="3.30.560.10">
    <property type="entry name" value="Glucose Oxidase, domain 3"/>
    <property type="match status" value="1"/>
</dbReference>
<dbReference type="Pfam" id="PF05199">
    <property type="entry name" value="GMC_oxred_C"/>
    <property type="match status" value="1"/>
</dbReference>
<dbReference type="Pfam" id="PF00732">
    <property type="entry name" value="GMC_oxred_N"/>
    <property type="match status" value="1"/>
</dbReference>
<evidence type="ECO:0000256" key="9">
    <source>
        <dbReference type="ARBA" id="ARBA00024699"/>
    </source>
</evidence>
<keyword evidence="6" id="KW-0964">Secreted</keyword>
<dbReference type="OrthoDB" id="269227at2759"/>
<feature type="domain" description="Glucose-methanol-choline oxidoreductase N-terminal" evidence="18">
    <location>
        <begin position="57"/>
        <end position="351"/>
    </location>
</feature>
<comment type="cofactor">
    <cofactor evidence="1 16">
        <name>FAD</name>
        <dbReference type="ChEBI" id="CHEBI:57692"/>
    </cofactor>
</comment>
<evidence type="ECO:0000256" key="14">
    <source>
        <dbReference type="ARBA" id="ARBA00034059"/>
    </source>
</evidence>
<evidence type="ECO:0000256" key="16">
    <source>
        <dbReference type="PIRSR" id="PIRSR000137-2"/>
    </source>
</evidence>
<feature type="chain" id="PRO_5034525302" description="pyranose dehydrogenase (acceptor)" evidence="17">
    <location>
        <begin position="22"/>
        <end position="601"/>
    </location>
</feature>
<evidence type="ECO:0000256" key="15">
    <source>
        <dbReference type="PIRSR" id="PIRSR000137-1"/>
    </source>
</evidence>
<organism evidence="20 21">
    <name type="scientific">Ephemerocybe angulata</name>
    <dbReference type="NCBI Taxonomy" id="980116"/>
    <lineage>
        <taxon>Eukaryota</taxon>
        <taxon>Fungi</taxon>
        <taxon>Dikarya</taxon>
        <taxon>Basidiomycota</taxon>
        <taxon>Agaricomycotina</taxon>
        <taxon>Agaricomycetes</taxon>
        <taxon>Agaricomycetidae</taxon>
        <taxon>Agaricales</taxon>
        <taxon>Agaricineae</taxon>
        <taxon>Psathyrellaceae</taxon>
        <taxon>Ephemerocybe</taxon>
    </lineage>
</organism>